<dbReference type="EMBL" id="SDHZ01000001">
    <property type="protein sequence ID" value="RXK86807.1"/>
    <property type="molecule type" value="Genomic_DNA"/>
</dbReference>
<keyword evidence="1" id="KW-0489">Methyltransferase</keyword>
<proteinExistence type="predicted"/>
<dbReference type="Proteomes" id="UP000290545">
    <property type="component" value="Unassembled WGS sequence"/>
</dbReference>
<reference evidence="1 2" key="1">
    <citation type="submission" date="2019-01" db="EMBL/GenBank/DDBJ databases">
        <title>Filimonas sp. strain TTM-71.</title>
        <authorList>
            <person name="Chen W.-M."/>
        </authorList>
    </citation>
    <scope>NUCLEOTIDE SEQUENCE [LARGE SCALE GENOMIC DNA]</scope>
    <source>
        <strain evidence="1 2">TTM-71</strain>
    </source>
</reference>
<dbReference type="InterPro" id="IPR029063">
    <property type="entry name" value="SAM-dependent_MTases_sf"/>
</dbReference>
<comment type="caution">
    <text evidence="1">The sequence shown here is derived from an EMBL/GenBank/DDBJ whole genome shotgun (WGS) entry which is preliminary data.</text>
</comment>
<dbReference type="GO" id="GO:0032259">
    <property type="term" value="P:methylation"/>
    <property type="evidence" value="ECO:0007669"/>
    <property type="project" value="UniProtKB-KW"/>
</dbReference>
<organism evidence="1 2">
    <name type="scientific">Filimonas effusa</name>
    <dbReference type="NCBI Taxonomy" id="2508721"/>
    <lineage>
        <taxon>Bacteria</taxon>
        <taxon>Pseudomonadati</taxon>
        <taxon>Bacteroidota</taxon>
        <taxon>Chitinophagia</taxon>
        <taxon>Chitinophagales</taxon>
        <taxon>Chitinophagaceae</taxon>
        <taxon>Filimonas</taxon>
    </lineage>
</organism>
<dbReference type="CDD" id="cd02440">
    <property type="entry name" value="AdoMet_MTases"/>
    <property type="match status" value="1"/>
</dbReference>
<evidence type="ECO:0000313" key="1">
    <source>
        <dbReference type="EMBL" id="RXK86807.1"/>
    </source>
</evidence>
<protein>
    <submittedName>
        <fullName evidence="1">Class I SAM-dependent methyltransferase</fullName>
    </submittedName>
</protein>
<dbReference type="GO" id="GO:0008168">
    <property type="term" value="F:methyltransferase activity"/>
    <property type="evidence" value="ECO:0007669"/>
    <property type="project" value="UniProtKB-KW"/>
</dbReference>
<dbReference type="RefSeq" id="WP_129002556.1">
    <property type="nucleotide sequence ID" value="NZ_SDHZ01000001.1"/>
</dbReference>
<sequence length="301" mass="34201">METLSPVTKSNHTSVVLEIPSGTIIGQYQQLGIDVTRFLKDVPTVRLLRCNDTGYRFYHPFSIFGDGAFYDDLQTNLNGYYVEGRKEHLKALDIIKSSDKVLEVGSGSGYFLGLLKAKQVDCRGLEFNPQALADAAAKGLTVYNETLEHHALSHEGEYDVVCSFQVLEHITDIKSYFDSAIRALKPGGKLLIGVPNNNPYIFRQDIYHTLNLPPHHAGLWNKATFEKIPSFFPVTTSEIYVEPLQETKEWYRVQIDHYRRQNKTGIARLLQLIPRPVYKLFLKAFSSFIEGRNVVAVFIKK</sequence>
<keyword evidence="2" id="KW-1185">Reference proteome</keyword>
<dbReference type="SUPFAM" id="SSF53335">
    <property type="entry name" value="S-adenosyl-L-methionine-dependent methyltransferases"/>
    <property type="match status" value="1"/>
</dbReference>
<accession>A0A4Q1DBJ3</accession>
<dbReference type="Pfam" id="PF13489">
    <property type="entry name" value="Methyltransf_23"/>
    <property type="match status" value="1"/>
</dbReference>
<gene>
    <name evidence="1" type="ORF">ESB13_08420</name>
</gene>
<dbReference type="AlphaFoldDB" id="A0A4Q1DBJ3"/>
<name>A0A4Q1DBJ3_9BACT</name>
<keyword evidence="1" id="KW-0808">Transferase</keyword>
<dbReference type="Gene3D" id="3.40.50.150">
    <property type="entry name" value="Vaccinia Virus protein VP39"/>
    <property type="match status" value="1"/>
</dbReference>
<evidence type="ECO:0000313" key="2">
    <source>
        <dbReference type="Proteomes" id="UP000290545"/>
    </source>
</evidence>
<dbReference type="OrthoDB" id="3896938at2"/>
<dbReference type="PANTHER" id="PTHR43861">
    <property type="entry name" value="TRANS-ACONITATE 2-METHYLTRANSFERASE-RELATED"/>
    <property type="match status" value="1"/>
</dbReference>